<dbReference type="Proteomes" id="UP000838412">
    <property type="component" value="Chromosome 12"/>
</dbReference>
<name>A0A8J9YVG7_BRALA</name>
<reference evidence="1" key="1">
    <citation type="submission" date="2022-01" db="EMBL/GenBank/DDBJ databases">
        <authorList>
            <person name="Braso-Vives M."/>
        </authorList>
    </citation>
    <scope>NUCLEOTIDE SEQUENCE</scope>
</reference>
<organism evidence="1 2">
    <name type="scientific">Branchiostoma lanceolatum</name>
    <name type="common">Common lancelet</name>
    <name type="synonym">Amphioxus lanceolatum</name>
    <dbReference type="NCBI Taxonomy" id="7740"/>
    <lineage>
        <taxon>Eukaryota</taxon>
        <taxon>Metazoa</taxon>
        <taxon>Chordata</taxon>
        <taxon>Cephalochordata</taxon>
        <taxon>Leptocardii</taxon>
        <taxon>Amphioxiformes</taxon>
        <taxon>Branchiostomatidae</taxon>
        <taxon>Branchiostoma</taxon>
    </lineage>
</organism>
<sequence length="334" mass="38286">MRYQYTPSRKLGHERRITVVVPFSKQNFRGLFLQRLSLPVCQDLLEEKQLENCFRGRAIHVPGNRMTELYAIIGKHWDVRTFPTNTVCPVIREERVHLPWGFKRREIFSHENCPSCRQDWSSVSAILENAFCTIKSENPRLCKVFLRSDNAGCYHCAPLLLSMPAISQKTGISVLSQLQPFNSFHNQQIVYNQDGTAIINQHEQELATVRTTNRSLEEQLHAEKALRGTEVKFAVQSEMERMTCPFAKQVRTIEDIRSFSSKETIDFLQKEAPTLYNLVCNLTTFPEATQAPLPGQLVWAPLAFKRLAMTSRNQLTQVARPGSGYCRLDDPAAR</sequence>
<evidence type="ECO:0000313" key="2">
    <source>
        <dbReference type="Proteomes" id="UP000838412"/>
    </source>
</evidence>
<dbReference type="AlphaFoldDB" id="A0A8J9YVG7"/>
<keyword evidence="2" id="KW-1185">Reference proteome</keyword>
<gene>
    <name evidence="1" type="primary">Hypp6823</name>
    <name evidence="1" type="ORF">BLAG_LOCUS5833</name>
</gene>
<proteinExistence type="predicted"/>
<protein>
    <submittedName>
        <fullName evidence="1">Hypp6823 protein</fullName>
    </submittedName>
</protein>
<evidence type="ECO:0000313" key="1">
    <source>
        <dbReference type="EMBL" id="CAH1242544.1"/>
    </source>
</evidence>
<dbReference type="OrthoDB" id="10241672at2759"/>
<accession>A0A8J9YVG7</accession>
<dbReference type="EMBL" id="OV696697">
    <property type="protein sequence ID" value="CAH1242544.1"/>
    <property type="molecule type" value="Genomic_DNA"/>
</dbReference>